<comment type="caution">
    <text evidence="6">The sequence shown here is derived from an EMBL/GenBank/DDBJ whole genome shotgun (WGS) entry which is preliminary data.</text>
</comment>
<dbReference type="EMBL" id="JAPEUL010000006">
    <property type="protein sequence ID" value="MCW4628811.1"/>
    <property type="molecule type" value="Genomic_DNA"/>
</dbReference>
<dbReference type="InterPro" id="IPR050707">
    <property type="entry name" value="HTH_MetabolicPath_Reg"/>
</dbReference>
<dbReference type="Pfam" id="PF09339">
    <property type="entry name" value="HTH_IclR"/>
    <property type="match status" value="1"/>
</dbReference>
<dbReference type="Gene3D" id="3.30.450.40">
    <property type="match status" value="1"/>
</dbReference>
<protein>
    <submittedName>
        <fullName evidence="6">IclR family transcriptional regulator</fullName>
    </submittedName>
</protein>
<accession>A0ABT3KE43</accession>
<dbReference type="PROSITE" id="PS51078">
    <property type="entry name" value="ICLR_ED"/>
    <property type="match status" value="1"/>
</dbReference>
<organism evidence="6 7">
    <name type="scientific">Marinomonas rhodophyticola</name>
    <dbReference type="NCBI Taxonomy" id="2992803"/>
    <lineage>
        <taxon>Bacteria</taxon>
        <taxon>Pseudomonadati</taxon>
        <taxon>Pseudomonadota</taxon>
        <taxon>Gammaproteobacteria</taxon>
        <taxon>Oceanospirillales</taxon>
        <taxon>Oceanospirillaceae</taxon>
        <taxon>Marinomonas</taxon>
    </lineage>
</organism>
<evidence type="ECO:0000313" key="6">
    <source>
        <dbReference type="EMBL" id="MCW4628811.1"/>
    </source>
</evidence>
<keyword evidence="7" id="KW-1185">Reference proteome</keyword>
<dbReference type="PROSITE" id="PS51077">
    <property type="entry name" value="HTH_ICLR"/>
    <property type="match status" value="1"/>
</dbReference>
<dbReference type="InterPro" id="IPR036388">
    <property type="entry name" value="WH-like_DNA-bd_sf"/>
</dbReference>
<dbReference type="PANTHER" id="PTHR30136:SF19">
    <property type="entry name" value="DNA-BINDING TRANSCRIPTIONAL REPRESSOR YIAJ"/>
    <property type="match status" value="1"/>
</dbReference>
<dbReference type="InterPro" id="IPR036390">
    <property type="entry name" value="WH_DNA-bd_sf"/>
</dbReference>
<dbReference type="SMART" id="SM00346">
    <property type="entry name" value="HTH_ICLR"/>
    <property type="match status" value="1"/>
</dbReference>
<dbReference type="InterPro" id="IPR005471">
    <property type="entry name" value="Tscrpt_reg_IclR_N"/>
</dbReference>
<dbReference type="SUPFAM" id="SSF55781">
    <property type="entry name" value="GAF domain-like"/>
    <property type="match status" value="1"/>
</dbReference>
<dbReference type="Proteomes" id="UP001431181">
    <property type="component" value="Unassembled WGS sequence"/>
</dbReference>
<sequence>MSEQIKSLLKSLSVLEFLGQFPNGASLQTIAKQTGMTKSSAHRILSTYESAGYVTQLSSGRDYRLTMKLLHVGQVALNSDVTGFVKPYLTQLLDVINETVNFLAFDGDNILFKDKLEPSNASFRTRTYIGLHSPAYCSAAGKCFLAFASDQIREAYWQRNHNTMRQLTENTILEKGAFFQELERVRERGFAIDDEENEAGISCVAIPVFNKDGMPIYAISVSSLTPKMARLGFDSLAETIAKTAKLIEAKLF</sequence>
<proteinExistence type="predicted"/>
<reference evidence="6" key="1">
    <citation type="submission" date="2022-11" db="EMBL/GenBank/DDBJ databases">
        <title>Marinomonas sp. nov., isolated from marine algae.</title>
        <authorList>
            <person name="Choi D.G."/>
            <person name="Kim J.M."/>
            <person name="Lee J.K."/>
            <person name="Baek J.H."/>
            <person name="Jeon C.O."/>
        </authorList>
    </citation>
    <scope>NUCLEOTIDE SEQUENCE</scope>
    <source>
        <strain evidence="6">KJ51-3</strain>
    </source>
</reference>
<gene>
    <name evidence="6" type="ORF">ONZ52_07410</name>
</gene>
<evidence type="ECO:0000256" key="2">
    <source>
        <dbReference type="ARBA" id="ARBA00023125"/>
    </source>
</evidence>
<evidence type="ECO:0000259" key="5">
    <source>
        <dbReference type="PROSITE" id="PS51078"/>
    </source>
</evidence>
<dbReference type="InterPro" id="IPR014757">
    <property type="entry name" value="Tscrpt_reg_IclR_C"/>
</dbReference>
<dbReference type="SUPFAM" id="SSF46785">
    <property type="entry name" value="Winged helix' DNA-binding domain"/>
    <property type="match status" value="1"/>
</dbReference>
<evidence type="ECO:0000256" key="3">
    <source>
        <dbReference type="ARBA" id="ARBA00023163"/>
    </source>
</evidence>
<keyword evidence="1" id="KW-0805">Transcription regulation</keyword>
<dbReference type="RefSeq" id="WP_111639086.1">
    <property type="nucleotide sequence ID" value="NZ_JAPEUL010000006.1"/>
</dbReference>
<feature type="domain" description="HTH iclR-type" evidence="4">
    <location>
        <begin position="5"/>
        <end position="67"/>
    </location>
</feature>
<dbReference type="Gene3D" id="1.10.10.10">
    <property type="entry name" value="Winged helix-like DNA-binding domain superfamily/Winged helix DNA-binding domain"/>
    <property type="match status" value="1"/>
</dbReference>
<dbReference type="Pfam" id="PF01614">
    <property type="entry name" value="IclR_C"/>
    <property type="match status" value="1"/>
</dbReference>
<feature type="domain" description="IclR-ED" evidence="5">
    <location>
        <begin position="68"/>
        <end position="252"/>
    </location>
</feature>
<keyword evidence="2" id="KW-0238">DNA-binding</keyword>
<evidence type="ECO:0000256" key="1">
    <source>
        <dbReference type="ARBA" id="ARBA00023015"/>
    </source>
</evidence>
<dbReference type="PANTHER" id="PTHR30136">
    <property type="entry name" value="HELIX-TURN-HELIX TRANSCRIPTIONAL REGULATOR, ICLR FAMILY"/>
    <property type="match status" value="1"/>
</dbReference>
<name>A0ABT3KE43_9GAMM</name>
<dbReference type="InterPro" id="IPR029016">
    <property type="entry name" value="GAF-like_dom_sf"/>
</dbReference>
<evidence type="ECO:0000313" key="7">
    <source>
        <dbReference type="Proteomes" id="UP001431181"/>
    </source>
</evidence>
<keyword evidence="3" id="KW-0804">Transcription</keyword>
<evidence type="ECO:0000259" key="4">
    <source>
        <dbReference type="PROSITE" id="PS51077"/>
    </source>
</evidence>